<reference evidence="1 2" key="1">
    <citation type="submission" date="2019-11" db="EMBL/GenBank/DDBJ databases">
        <title>Winogradskyella ouciana sp. nov., isolated from the hadal seawater of the Mariana Trench.</title>
        <authorList>
            <person name="Liu R."/>
        </authorList>
    </citation>
    <scope>NUCLEOTIDE SEQUENCE [LARGE SCALE GENOMIC DNA]</scope>
    <source>
        <strain evidence="1 2">ZXX205</strain>
    </source>
</reference>
<evidence type="ECO:0000313" key="1">
    <source>
        <dbReference type="EMBL" id="MTE27557.1"/>
    </source>
</evidence>
<comment type="caution">
    <text evidence="1">The sequence shown here is derived from an EMBL/GenBank/DDBJ whole genome shotgun (WGS) entry which is preliminary data.</text>
</comment>
<evidence type="ECO:0008006" key="3">
    <source>
        <dbReference type="Google" id="ProtNLM"/>
    </source>
</evidence>
<dbReference type="Proteomes" id="UP000447545">
    <property type="component" value="Unassembled WGS sequence"/>
</dbReference>
<dbReference type="EMBL" id="WJYA01000006">
    <property type="protein sequence ID" value="MTE27557.1"/>
    <property type="molecule type" value="Genomic_DNA"/>
</dbReference>
<sequence length="121" mass="13897">MKDPKYSDPNAKHELNFLELYAKNGYTENFRVEENKLKTSNSELEFTPEQVKVVAEHRYEGMSNPSDQSILYVIEADDNCKGTIINSYGPTADLEVHEFIESIPHENKSHYKSILNLDDEG</sequence>
<protein>
    <recommendedName>
        <fullName evidence="3">Phosphoribosylpyrophosphate synthetase</fullName>
    </recommendedName>
</protein>
<dbReference type="AlphaFoldDB" id="A0A7K1GE19"/>
<proteinExistence type="predicted"/>
<name>A0A7K1GE19_9FLAO</name>
<gene>
    <name evidence="1" type="ORF">F1003_11495</name>
</gene>
<dbReference type="RefSeq" id="WP_155089573.1">
    <property type="nucleotide sequence ID" value="NZ_WJYA01000006.1"/>
</dbReference>
<accession>A0A7K1GE19</accession>
<evidence type="ECO:0000313" key="2">
    <source>
        <dbReference type="Proteomes" id="UP000447545"/>
    </source>
</evidence>
<keyword evidence="2" id="KW-1185">Reference proteome</keyword>
<organism evidence="1 2">
    <name type="scientific">Winogradskyella ouciana</name>
    <dbReference type="NCBI Taxonomy" id="2608631"/>
    <lineage>
        <taxon>Bacteria</taxon>
        <taxon>Pseudomonadati</taxon>
        <taxon>Bacteroidota</taxon>
        <taxon>Flavobacteriia</taxon>
        <taxon>Flavobacteriales</taxon>
        <taxon>Flavobacteriaceae</taxon>
        <taxon>Winogradskyella</taxon>
    </lineage>
</organism>